<gene>
    <name evidence="1" type="ORF">E7V67_015075</name>
</gene>
<protein>
    <submittedName>
        <fullName evidence="1">Uncharacterized protein</fullName>
    </submittedName>
</protein>
<accession>A0ABZ1UDX4</accession>
<reference evidence="1 2" key="1">
    <citation type="journal article" date="2019" name="Int. J. Syst. Evol. Microbiol.">
        <title>The Draft Whole-Genome Sequence of the Antibiotic Producer Empedobacter haloabium ATCC 31962 Provides Indications for Its Taxonomic Reclassification.</title>
        <authorList>
            <person name="Miess H."/>
            <person name="Arlt P."/>
            <person name="Apel A.K."/>
            <person name="Weber T."/>
            <person name="Nieselt K."/>
            <person name="Hanssen F."/>
            <person name="Czemmel S."/>
            <person name="Nahnsen S."/>
            <person name="Gross H."/>
        </authorList>
    </citation>
    <scope>NUCLEOTIDE SEQUENCE [LARGE SCALE GENOMIC DNA]</scope>
    <source>
        <strain evidence="1 2">ATCC 31962</strain>
    </source>
</reference>
<dbReference type="EMBL" id="CP136508">
    <property type="protein sequence ID" value="WUR11042.1"/>
    <property type="molecule type" value="Genomic_DNA"/>
</dbReference>
<dbReference type="Proteomes" id="UP000321323">
    <property type="component" value="Chromosome"/>
</dbReference>
<organism evidence="1 2">
    <name type="scientific">[Empedobacter] haloabium</name>
    <dbReference type="NCBI Taxonomy" id="592317"/>
    <lineage>
        <taxon>Bacteria</taxon>
        <taxon>Pseudomonadati</taxon>
        <taxon>Pseudomonadota</taxon>
        <taxon>Betaproteobacteria</taxon>
        <taxon>Burkholderiales</taxon>
        <taxon>Oxalobacteraceae</taxon>
        <taxon>Telluria group</taxon>
        <taxon>Telluria group incertae sedis</taxon>
    </lineage>
</organism>
<evidence type="ECO:0000313" key="1">
    <source>
        <dbReference type="EMBL" id="WUR11042.1"/>
    </source>
</evidence>
<sequence length="187" mass="20367">MGNFTKLDESRVQEFIRWSQASAKYLLWQDGDTTPPTVKVNRVAWQLLKTTIRGDSAHRYDNDYDAAAAEHYMYIRFLAGQTGDPTCHAAPTLYGLKKAIDQLLGRLQAGQAQGGHPVLPSNPYIVAWGQKGVVDGLADYKSLSKGADYQIGGAVRALAGFVLPASVSDRIADYAIKSGSTLPAYMK</sequence>
<name>A0ABZ1UDX4_9BURK</name>
<evidence type="ECO:0000313" key="2">
    <source>
        <dbReference type="Proteomes" id="UP000321323"/>
    </source>
</evidence>
<proteinExistence type="predicted"/>
<keyword evidence="2" id="KW-1185">Reference proteome</keyword>